<sequence>MLEKYYYSQSRLTQQLIVLGALLLVCMLLSSHAMAGQTQGLPWESPLEKIKNSITGPVAGAISFLGICVAGMMLIWGGEMSDFTKRIVYVVLVISIILGASVVINMWQGNGALIPLSMV</sequence>
<evidence type="ECO:0000313" key="4">
    <source>
        <dbReference type="Proteomes" id="UP000243534"/>
    </source>
</evidence>
<evidence type="ECO:0000256" key="1">
    <source>
        <dbReference type="SAM" id="Phobius"/>
    </source>
</evidence>
<proteinExistence type="predicted"/>
<feature type="transmembrane region" description="Helical" evidence="1">
    <location>
        <begin position="54"/>
        <end position="75"/>
    </location>
</feature>
<dbReference type="OrthoDB" id="9814329at2"/>
<dbReference type="AlphaFoldDB" id="A0A1E7Z137"/>
<feature type="signal peptide" evidence="2">
    <location>
        <begin position="1"/>
        <end position="35"/>
    </location>
</feature>
<evidence type="ECO:0008006" key="5">
    <source>
        <dbReference type="Google" id="ProtNLM"/>
    </source>
</evidence>
<dbReference type="EMBL" id="MAYS01000239">
    <property type="protein sequence ID" value="OFC62472.1"/>
    <property type="molecule type" value="Genomic_DNA"/>
</dbReference>
<reference evidence="3 4" key="1">
    <citation type="submission" date="2016-07" db="EMBL/GenBank/DDBJ databases">
        <authorList>
            <person name="Yuval B."/>
        </authorList>
    </citation>
    <scope>NUCLEOTIDE SEQUENCE [LARGE SCALE GENOMIC DNA]</scope>
    <source>
        <strain evidence="3 4">IL</strain>
    </source>
</reference>
<evidence type="ECO:0000256" key="2">
    <source>
        <dbReference type="SAM" id="SignalP"/>
    </source>
</evidence>
<feature type="transmembrane region" description="Helical" evidence="1">
    <location>
        <begin position="87"/>
        <end position="107"/>
    </location>
</feature>
<dbReference type="Proteomes" id="UP000243534">
    <property type="component" value="Unassembled WGS sequence"/>
</dbReference>
<accession>A0A1E7Z137</accession>
<feature type="chain" id="PRO_5009209323" description="Conjugal transfer protein TrbC" evidence="2">
    <location>
        <begin position="36"/>
        <end position="119"/>
    </location>
</feature>
<keyword evidence="2" id="KW-0732">Signal</keyword>
<dbReference type="RefSeq" id="WP_070134641.1">
    <property type="nucleotide sequence ID" value="NZ_MAYS01000239.1"/>
</dbReference>
<keyword evidence="1" id="KW-0812">Transmembrane</keyword>
<protein>
    <recommendedName>
        <fullName evidence="5">Conjugal transfer protein TrbC</fullName>
    </recommendedName>
</protein>
<keyword evidence="1" id="KW-0472">Membrane</keyword>
<gene>
    <name evidence="3" type="ORF">BBW68_09640</name>
</gene>
<name>A0A1E7Z137_9GAMM</name>
<dbReference type="InterPro" id="IPR007039">
    <property type="entry name" value="TrbC/VirB2"/>
</dbReference>
<organism evidence="3 4">
    <name type="scientific">Candidatus Erwinia dacicola</name>
    <dbReference type="NCBI Taxonomy" id="252393"/>
    <lineage>
        <taxon>Bacteria</taxon>
        <taxon>Pseudomonadati</taxon>
        <taxon>Pseudomonadota</taxon>
        <taxon>Gammaproteobacteria</taxon>
        <taxon>Enterobacterales</taxon>
        <taxon>Erwiniaceae</taxon>
        <taxon>Erwinia</taxon>
    </lineage>
</organism>
<comment type="caution">
    <text evidence="3">The sequence shown here is derived from an EMBL/GenBank/DDBJ whole genome shotgun (WGS) entry which is preliminary data.</text>
</comment>
<keyword evidence="1" id="KW-1133">Transmembrane helix</keyword>
<evidence type="ECO:0000313" key="3">
    <source>
        <dbReference type="EMBL" id="OFC62472.1"/>
    </source>
</evidence>
<dbReference type="Pfam" id="PF04956">
    <property type="entry name" value="TrbC"/>
    <property type="match status" value="1"/>
</dbReference>